<dbReference type="PROSITE" id="PS50059">
    <property type="entry name" value="FKBP_PPIASE"/>
    <property type="match status" value="1"/>
</dbReference>
<dbReference type="InterPro" id="IPR001179">
    <property type="entry name" value="PPIase_FKBP_dom"/>
</dbReference>
<feature type="domain" description="PPIase FKBP-type" evidence="6">
    <location>
        <begin position="266"/>
        <end position="351"/>
    </location>
</feature>
<dbReference type="EC" id="5.2.1.8" evidence="2 4"/>
<feature type="coiled-coil region" evidence="5">
    <location>
        <begin position="37"/>
        <end position="208"/>
    </location>
</feature>
<evidence type="ECO:0000259" key="6">
    <source>
        <dbReference type="PROSITE" id="PS50059"/>
    </source>
</evidence>
<dbReference type="SUPFAM" id="SSF54534">
    <property type="entry name" value="FKBP-like"/>
    <property type="match status" value="1"/>
</dbReference>
<accession>A0A2X2BGT6</accession>
<dbReference type="InterPro" id="IPR046357">
    <property type="entry name" value="PPIase_dom_sf"/>
</dbReference>
<keyword evidence="3 4" id="KW-0697">Rotamase</keyword>
<sequence length="351" mass="39083">MKLELQNKVNELAELKKSLSTGEKAFDALISEKNGVIAKLEKAQADLANKYQALDTQFKENNTTIGQLKESKIANDNAYAQLEKQLAEKQSLTDKLTTQLTQAKDQLAKQNSESNQLIASLKQQQVESTAQFKQQESVLANSQKEFNEVSKQLEAQRALTKTLEEKELKLSEQLKEKESEIKKINSESASVQKENKTLKQQLDKAMGEGQIIASQLAYAYSIIGKDNAQRNKSILSEIQKQNYVQYDDNTYFKILKQGKPVDSIAGKTVVFAMHEQLTDGTVTLNYDKAKPLILPYRQLPLPLNTFVAKAGLNGKAKIYIKPDGGYGKDGIPGQVPPESMSIVTIEILAIK</sequence>
<dbReference type="Gene3D" id="3.10.50.40">
    <property type="match status" value="1"/>
</dbReference>
<evidence type="ECO:0000313" key="8">
    <source>
        <dbReference type="Proteomes" id="UP000251485"/>
    </source>
</evidence>
<dbReference type="GO" id="GO:0003755">
    <property type="term" value="F:peptidyl-prolyl cis-trans isomerase activity"/>
    <property type="evidence" value="ECO:0007669"/>
    <property type="project" value="UniProtKB-KW"/>
</dbReference>
<keyword evidence="5" id="KW-0175">Coiled coil</keyword>
<proteinExistence type="predicted"/>
<comment type="catalytic activity">
    <reaction evidence="1 4">
        <text>[protein]-peptidylproline (omega=180) = [protein]-peptidylproline (omega=0)</text>
        <dbReference type="Rhea" id="RHEA:16237"/>
        <dbReference type="Rhea" id="RHEA-COMP:10747"/>
        <dbReference type="Rhea" id="RHEA-COMP:10748"/>
        <dbReference type="ChEBI" id="CHEBI:83833"/>
        <dbReference type="ChEBI" id="CHEBI:83834"/>
        <dbReference type="EC" id="5.2.1.8"/>
    </reaction>
</comment>
<organism evidence="7 8">
    <name type="scientific">Proteus mirabilis</name>
    <dbReference type="NCBI Taxonomy" id="584"/>
    <lineage>
        <taxon>Bacteria</taxon>
        <taxon>Pseudomonadati</taxon>
        <taxon>Pseudomonadota</taxon>
        <taxon>Gammaproteobacteria</taxon>
        <taxon>Enterobacterales</taxon>
        <taxon>Morganellaceae</taxon>
        <taxon>Proteus</taxon>
    </lineage>
</organism>
<evidence type="ECO:0000256" key="3">
    <source>
        <dbReference type="ARBA" id="ARBA00023110"/>
    </source>
</evidence>
<dbReference type="EMBL" id="UAUE01000009">
    <property type="protein sequence ID" value="SPY95472.1"/>
    <property type="molecule type" value="Genomic_DNA"/>
</dbReference>
<dbReference type="Proteomes" id="UP000251485">
    <property type="component" value="Unassembled WGS sequence"/>
</dbReference>
<evidence type="ECO:0000256" key="2">
    <source>
        <dbReference type="ARBA" id="ARBA00013194"/>
    </source>
</evidence>
<evidence type="ECO:0000256" key="5">
    <source>
        <dbReference type="SAM" id="Coils"/>
    </source>
</evidence>
<evidence type="ECO:0000256" key="1">
    <source>
        <dbReference type="ARBA" id="ARBA00000971"/>
    </source>
</evidence>
<protein>
    <recommendedName>
        <fullName evidence="2 4">peptidylprolyl isomerase</fullName>
        <ecNumber evidence="2 4">5.2.1.8</ecNumber>
    </recommendedName>
</protein>
<dbReference type="Pfam" id="PF00254">
    <property type="entry name" value="FKBP_C"/>
    <property type="match status" value="1"/>
</dbReference>
<keyword evidence="4 7" id="KW-0413">Isomerase</keyword>
<name>A0A2X2BGT6_PROMI</name>
<gene>
    <name evidence="7" type="ORF">NCTC10975_01462</name>
</gene>
<evidence type="ECO:0000313" key="7">
    <source>
        <dbReference type="EMBL" id="SPY95472.1"/>
    </source>
</evidence>
<dbReference type="AlphaFoldDB" id="A0A2X2BGT6"/>
<reference evidence="7 8" key="1">
    <citation type="submission" date="2018-06" db="EMBL/GenBank/DDBJ databases">
        <authorList>
            <consortium name="Pathogen Informatics"/>
            <person name="Doyle S."/>
        </authorList>
    </citation>
    <scope>NUCLEOTIDE SEQUENCE [LARGE SCALE GENOMIC DNA]</scope>
    <source>
        <strain evidence="7 8">NCTC10975</strain>
    </source>
</reference>
<evidence type="ECO:0000256" key="4">
    <source>
        <dbReference type="PROSITE-ProRule" id="PRU00277"/>
    </source>
</evidence>